<dbReference type="AlphaFoldDB" id="G0UXI3"/>
<dbReference type="EMBL" id="HE575323">
    <property type="protein sequence ID" value="CCC94100.1"/>
    <property type="molecule type" value="Genomic_DNA"/>
</dbReference>
<accession>G0UXI3</accession>
<sequence>MQWVSALRSYLASPAHVKQKIGGDVFKRAAHIHLFVPQGQKICAQSLLVLRQLRWEIMKYGTVSQKARMFEIFLSCYGRATRSHTHDSMISNCDGQRLTLEQIQCVVEARIMGVPLRAVHYRFLFQSPHLSKLGADMPLLLLREIQLAENELAVDVALDVGAGLAANNHWRETLALIPRGHLFGLVKRIAFAQCHGWQCACRFVSHMNEPRAAAQSGDTLNCVLFVYALLWRVSRDPLICVKMHDFIREYTERHGGEPLPTPALNFFISCCSLSKWEVAIELVQCRGNAPSPLSSAALGRLMGLLGDVQQWEKVLLLYQASPFMFAFNRQRHITVHNHALVATAKGGLWKESLKMFNRIPSKNVHTYVSWLSLVLLEGRIPFSVAWESCLEAFQRVERPDWRLGDILVYNLAEMNNWETAIALARMSSKLTPQTLLIALALAVKSSNSETAMKISLDFLGSPRGISAKQVCLVLVIVGCYVRDIPNSFPTLLADALHRCVESQRQFDEAVYYMSQRMAKLLYNSAAPPASPRGTEVLRLFDLLPAAAGGAGCEKACWTLALTVMQEMSLKGWSLASVAPAMLSSGFSASVAIHFLPV</sequence>
<evidence type="ECO:0000313" key="1">
    <source>
        <dbReference type="EMBL" id="CCC94100.1"/>
    </source>
</evidence>
<organism evidence="1">
    <name type="scientific">Trypanosoma congolense (strain IL3000)</name>
    <dbReference type="NCBI Taxonomy" id="1068625"/>
    <lineage>
        <taxon>Eukaryota</taxon>
        <taxon>Discoba</taxon>
        <taxon>Euglenozoa</taxon>
        <taxon>Kinetoplastea</taxon>
        <taxon>Metakinetoplastina</taxon>
        <taxon>Trypanosomatida</taxon>
        <taxon>Trypanosomatidae</taxon>
        <taxon>Trypanosoma</taxon>
        <taxon>Nannomonas</taxon>
    </lineage>
</organism>
<protein>
    <recommendedName>
        <fullName evidence="2">Pentatricopeptide repeat-containing protein</fullName>
    </recommendedName>
</protein>
<dbReference type="VEuPathDB" id="TriTrypDB:TcIL3000_10_8760"/>
<reference evidence="1" key="1">
    <citation type="journal article" date="2012" name="Proc. Natl. Acad. Sci. U.S.A.">
        <title>Antigenic diversity is generated by distinct evolutionary mechanisms in African trypanosome species.</title>
        <authorList>
            <person name="Jackson A.P."/>
            <person name="Berry A."/>
            <person name="Aslett M."/>
            <person name="Allison H.C."/>
            <person name="Burton P."/>
            <person name="Vavrova-Anderson J."/>
            <person name="Brown R."/>
            <person name="Browne H."/>
            <person name="Corton N."/>
            <person name="Hauser H."/>
            <person name="Gamble J."/>
            <person name="Gilderthorp R."/>
            <person name="Marcello L."/>
            <person name="McQuillan J."/>
            <person name="Otto T.D."/>
            <person name="Quail M.A."/>
            <person name="Sanders M.J."/>
            <person name="van Tonder A."/>
            <person name="Ginger M.L."/>
            <person name="Field M.C."/>
            <person name="Barry J.D."/>
            <person name="Hertz-Fowler C."/>
            <person name="Berriman M."/>
        </authorList>
    </citation>
    <scope>NUCLEOTIDE SEQUENCE</scope>
    <source>
        <strain evidence="1">IL3000</strain>
    </source>
</reference>
<gene>
    <name evidence="1" type="ORF">TCIL3000_10_8760</name>
</gene>
<proteinExistence type="predicted"/>
<evidence type="ECO:0008006" key="2">
    <source>
        <dbReference type="Google" id="ProtNLM"/>
    </source>
</evidence>
<name>G0UXI3_TRYCI</name>